<evidence type="ECO:0000313" key="4">
    <source>
        <dbReference type="Proteomes" id="UP000799437"/>
    </source>
</evidence>
<evidence type="ECO:0000256" key="1">
    <source>
        <dbReference type="SAM" id="Phobius"/>
    </source>
</evidence>
<dbReference type="InterPro" id="IPR011037">
    <property type="entry name" value="Pyrv_Knase-like_insert_dom_sf"/>
</dbReference>
<dbReference type="SUPFAM" id="SSF50800">
    <property type="entry name" value="PK beta-barrel domain-like"/>
    <property type="match status" value="1"/>
</dbReference>
<protein>
    <recommendedName>
        <fullName evidence="2">MOSC domain-containing protein</fullName>
    </recommendedName>
</protein>
<keyword evidence="1" id="KW-0472">Membrane</keyword>
<dbReference type="AlphaFoldDB" id="A0A6A6W705"/>
<dbReference type="GeneID" id="54482482"/>
<proteinExistence type="predicted"/>
<dbReference type="GO" id="GO:0003824">
    <property type="term" value="F:catalytic activity"/>
    <property type="evidence" value="ECO:0007669"/>
    <property type="project" value="InterPro"/>
</dbReference>
<dbReference type="Proteomes" id="UP000799437">
    <property type="component" value="Unassembled WGS sequence"/>
</dbReference>
<reference evidence="3" key="1">
    <citation type="journal article" date="2020" name="Stud. Mycol.">
        <title>101 Dothideomycetes genomes: a test case for predicting lifestyles and emergence of pathogens.</title>
        <authorList>
            <person name="Haridas S."/>
            <person name="Albert R."/>
            <person name="Binder M."/>
            <person name="Bloem J."/>
            <person name="Labutti K."/>
            <person name="Salamov A."/>
            <person name="Andreopoulos B."/>
            <person name="Baker S."/>
            <person name="Barry K."/>
            <person name="Bills G."/>
            <person name="Bluhm B."/>
            <person name="Cannon C."/>
            <person name="Castanera R."/>
            <person name="Culley D."/>
            <person name="Daum C."/>
            <person name="Ezra D."/>
            <person name="Gonzalez J."/>
            <person name="Henrissat B."/>
            <person name="Kuo A."/>
            <person name="Liang C."/>
            <person name="Lipzen A."/>
            <person name="Lutzoni F."/>
            <person name="Magnuson J."/>
            <person name="Mondo S."/>
            <person name="Nolan M."/>
            <person name="Ohm R."/>
            <person name="Pangilinan J."/>
            <person name="Park H.-J."/>
            <person name="Ramirez L."/>
            <person name="Alfaro M."/>
            <person name="Sun H."/>
            <person name="Tritt A."/>
            <person name="Yoshinaga Y."/>
            <person name="Zwiers L.-H."/>
            <person name="Turgeon B."/>
            <person name="Goodwin S."/>
            <person name="Spatafora J."/>
            <person name="Crous P."/>
            <person name="Grigoriev I."/>
        </authorList>
    </citation>
    <scope>NUCLEOTIDE SEQUENCE</scope>
    <source>
        <strain evidence="3">CBS 121739</strain>
    </source>
</reference>
<dbReference type="Pfam" id="PF03476">
    <property type="entry name" value="MOSC_N"/>
    <property type="match status" value="1"/>
</dbReference>
<dbReference type="InterPro" id="IPR005302">
    <property type="entry name" value="MoCF_Sase_C"/>
</dbReference>
<dbReference type="SUPFAM" id="SSF141673">
    <property type="entry name" value="MOSC N-terminal domain-like"/>
    <property type="match status" value="1"/>
</dbReference>
<dbReference type="GO" id="GO:0030170">
    <property type="term" value="F:pyridoxal phosphate binding"/>
    <property type="evidence" value="ECO:0007669"/>
    <property type="project" value="InterPro"/>
</dbReference>
<keyword evidence="4" id="KW-1185">Reference proteome</keyword>
<gene>
    <name evidence="3" type="ORF">EJ05DRAFT_401811</name>
</gene>
<evidence type="ECO:0000259" key="2">
    <source>
        <dbReference type="PROSITE" id="PS51340"/>
    </source>
</evidence>
<name>A0A6A6W705_9PEZI</name>
<dbReference type="InterPro" id="IPR005303">
    <property type="entry name" value="MOCOS_middle"/>
</dbReference>
<feature type="domain" description="MOSC" evidence="2">
    <location>
        <begin position="190"/>
        <end position="360"/>
    </location>
</feature>
<dbReference type="Pfam" id="PF03473">
    <property type="entry name" value="MOSC"/>
    <property type="match status" value="1"/>
</dbReference>
<dbReference type="PROSITE" id="PS51340">
    <property type="entry name" value="MOSC"/>
    <property type="match status" value="1"/>
</dbReference>
<keyword evidence="1" id="KW-1133">Transmembrane helix</keyword>
<accession>A0A6A6W705</accession>
<dbReference type="OrthoDB" id="17255at2759"/>
<dbReference type="EMBL" id="ML996573">
    <property type="protein sequence ID" value="KAF2757804.1"/>
    <property type="molecule type" value="Genomic_DNA"/>
</dbReference>
<dbReference type="PANTHER" id="PTHR14237:SF19">
    <property type="entry name" value="MITOCHONDRIAL AMIDOXIME REDUCING COMPONENT 1"/>
    <property type="match status" value="1"/>
</dbReference>
<organism evidence="3 4">
    <name type="scientific">Pseudovirgaria hyperparasitica</name>
    <dbReference type="NCBI Taxonomy" id="470096"/>
    <lineage>
        <taxon>Eukaryota</taxon>
        <taxon>Fungi</taxon>
        <taxon>Dikarya</taxon>
        <taxon>Ascomycota</taxon>
        <taxon>Pezizomycotina</taxon>
        <taxon>Dothideomycetes</taxon>
        <taxon>Dothideomycetes incertae sedis</taxon>
        <taxon>Acrospermales</taxon>
        <taxon>Acrospermaceae</taxon>
        <taxon>Pseudovirgaria</taxon>
    </lineage>
</organism>
<sequence>MDVEISLQLLVAALLIFVLSIIYLRRALTTSKSTYRPIPVQRPNIRPTTIVDLRVYPVKSCRGFSVKSTNLLQSGLELDRQWMFVSWDMKQSKYKFITIRGDSKMTLINTSLDDKTDELVLTVDDPAIRIAVPAYPTEEWLRRNTERVEAEIWGRSTETRMFSEKLTEEISLFLGKDVRLAYKGTHTAPRFLRGNGAPQFLGRQQSLGFADMMPILVTTLASWSELHSRLKVTGNIGDDWTIERFRPNIILQGNIPWEEDTWKMLRIYSKAHTETDAKSREVDPAATGRSFILDVPSRCLRCQVPNVDPNTAQKNKEQPWNTLIKYRNIDGGNKHKPAFGMLCCPRNEGRVEVGMQLEVLDTVNDHFFLSPMKA</sequence>
<evidence type="ECO:0000313" key="3">
    <source>
        <dbReference type="EMBL" id="KAF2757804.1"/>
    </source>
</evidence>
<dbReference type="PANTHER" id="PTHR14237">
    <property type="entry name" value="MOLYBDOPTERIN COFACTOR SULFURASE MOSC"/>
    <property type="match status" value="1"/>
</dbReference>
<dbReference type="RefSeq" id="XP_033600255.1">
    <property type="nucleotide sequence ID" value="XM_033741428.1"/>
</dbReference>
<dbReference type="GO" id="GO:0030151">
    <property type="term" value="F:molybdenum ion binding"/>
    <property type="evidence" value="ECO:0007669"/>
    <property type="project" value="InterPro"/>
</dbReference>
<keyword evidence="1" id="KW-0812">Transmembrane</keyword>
<feature type="transmembrane region" description="Helical" evidence="1">
    <location>
        <begin position="6"/>
        <end position="24"/>
    </location>
</feature>